<proteinExistence type="inferred from homology"/>
<dbReference type="GO" id="GO:0016597">
    <property type="term" value="F:amino acid binding"/>
    <property type="evidence" value="ECO:0007669"/>
    <property type="project" value="TreeGrafter"/>
</dbReference>
<sequence length="270" mass="30255">MSSIKYTHAVVCRIPTTFKTADVSLNLEEAKMEHEVYVQTLRDLGLDVIELPPDDANPLSPFVEDIAVVCNGSALICKLGDPQREGEIQTIRAVLKKELELPLIEISDEKARLYGRDILFTGKEFFVGLSKYTNEGGARAVAAAFPEFPCTPVKVSDNQCLKSLVSVAGPDILCVSSSKQSQEVLKRIEREATFSYKTLTVPEEMAINVLYVNGTLIHRSEEEIPKSYQLFSERLVFQHKPLNYSEISKQKGLLSSCCLLLRRSRHFRSL</sequence>
<evidence type="ECO:0000313" key="4">
    <source>
        <dbReference type="Proteomes" id="UP001152759"/>
    </source>
</evidence>
<comment type="similarity">
    <text evidence="1">Belongs to the DDAH family.</text>
</comment>
<dbReference type="FunFam" id="3.75.10.10:FF:000004">
    <property type="entry name" value="N(G),N(G)-dimethylarginine dimethylaminohydrolase 1"/>
    <property type="match status" value="1"/>
</dbReference>
<name>A0A9P0F040_BEMTA</name>
<dbReference type="AlphaFoldDB" id="A0A9P0F040"/>
<reference evidence="3" key="1">
    <citation type="submission" date="2021-12" db="EMBL/GenBank/DDBJ databases">
        <authorList>
            <person name="King R."/>
        </authorList>
    </citation>
    <scope>NUCLEOTIDE SEQUENCE</scope>
</reference>
<evidence type="ECO:0000256" key="2">
    <source>
        <dbReference type="ARBA" id="ARBA00022801"/>
    </source>
</evidence>
<dbReference type="GO" id="GO:0000052">
    <property type="term" value="P:citrulline metabolic process"/>
    <property type="evidence" value="ECO:0007669"/>
    <property type="project" value="TreeGrafter"/>
</dbReference>
<keyword evidence="2" id="KW-0378">Hydrolase</keyword>
<dbReference type="Proteomes" id="UP001152759">
    <property type="component" value="Chromosome 3"/>
</dbReference>
<organism evidence="3 4">
    <name type="scientific">Bemisia tabaci</name>
    <name type="common">Sweetpotato whitefly</name>
    <name type="synonym">Aleurodes tabaci</name>
    <dbReference type="NCBI Taxonomy" id="7038"/>
    <lineage>
        <taxon>Eukaryota</taxon>
        <taxon>Metazoa</taxon>
        <taxon>Ecdysozoa</taxon>
        <taxon>Arthropoda</taxon>
        <taxon>Hexapoda</taxon>
        <taxon>Insecta</taxon>
        <taxon>Pterygota</taxon>
        <taxon>Neoptera</taxon>
        <taxon>Paraneoptera</taxon>
        <taxon>Hemiptera</taxon>
        <taxon>Sternorrhyncha</taxon>
        <taxon>Aleyrodoidea</taxon>
        <taxon>Aleyrodidae</taxon>
        <taxon>Aleyrodinae</taxon>
        <taxon>Bemisia</taxon>
    </lineage>
</organism>
<dbReference type="GO" id="GO:0045429">
    <property type="term" value="P:positive regulation of nitric oxide biosynthetic process"/>
    <property type="evidence" value="ECO:0007669"/>
    <property type="project" value="TreeGrafter"/>
</dbReference>
<evidence type="ECO:0000313" key="3">
    <source>
        <dbReference type="EMBL" id="CAH0386280.1"/>
    </source>
</evidence>
<accession>A0A9P0F040</accession>
<dbReference type="KEGG" id="btab:109033292"/>
<protein>
    <recommendedName>
        <fullName evidence="5">Dimethylargininase</fullName>
    </recommendedName>
</protein>
<evidence type="ECO:0008006" key="5">
    <source>
        <dbReference type="Google" id="ProtNLM"/>
    </source>
</evidence>
<dbReference type="PANTHER" id="PTHR12737:SF9">
    <property type="entry name" value="DIMETHYLARGININASE"/>
    <property type="match status" value="1"/>
</dbReference>
<dbReference type="GO" id="GO:0006525">
    <property type="term" value="P:arginine metabolic process"/>
    <property type="evidence" value="ECO:0007669"/>
    <property type="project" value="TreeGrafter"/>
</dbReference>
<keyword evidence="4" id="KW-1185">Reference proteome</keyword>
<dbReference type="EMBL" id="OU963864">
    <property type="protein sequence ID" value="CAH0386280.1"/>
    <property type="molecule type" value="Genomic_DNA"/>
</dbReference>
<dbReference type="Gene3D" id="3.75.10.10">
    <property type="entry name" value="L-arginine/glycine Amidinotransferase, Chain A"/>
    <property type="match status" value="1"/>
</dbReference>
<dbReference type="SUPFAM" id="SSF55909">
    <property type="entry name" value="Pentein"/>
    <property type="match status" value="1"/>
</dbReference>
<dbReference type="InterPro" id="IPR033199">
    <property type="entry name" value="DDAH-like"/>
</dbReference>
<dbReference type="GO" id="GO:0016403">
    <property type="term" value="F:dimethylargininase activity"/>
    <property type="evidence" value="ECO:0007669"/>
    <property type="project" value="TreeGrafter"/>
</dbReference>
<gene>
    <name evidence="3" type="ORF">BEMITA_LOCUS5420</name>
</gene>
<dbReference type="PANTHER" id="PTHR12737">
    <property type="entry name" value="DIMETHYLARGININE DIMETHYLAMINOHYDROLASE"/>
    <property type="match status" value="1"/>
</dbReference>
<evidence type="ECO:0000256" key="1">
    <source>
        <dbReference type="ARBA" id="ARBA00008532"/>
    </source>
</evidence>